<dbReference type="Gene3D" id="3.10.620.30">
    <property type="match status" value="1"/>
</dbReference>
<evidence type="ECO:0000259" key="2">
    <source>
        <dbReference type="Pfam" id="PF01841"/>
    </source>
</evidence>
<reference evidence="5" key="1">
    <citation type="journal article" date="2019" name="Int. J. Syst. Evol. Microbiol.">
        <title>The Global Catalogue of Microorganisms (GCM) 10K type strain sequencing project: providing services to taxonomists for standard genome sequencing and annotation.</title>
        <authorList>
            <consortium name="The Broad Institute Genomics Platform"/>
            <consortium name="The Broad Institute Genome Sequencing Center for Infectious Disease"/>
            <person name="Wu L."/>
            <person name="Ma J."/>
        </authorList>
    </citation>
    <scope>NUCLEOTIDE SEQUENCE [LARGE SCALE GENOMIC DNA]</scope>
    <source>
        <strain evidence="5">CGMCC 1.15795</strain>
    </source>
</reference>
<dbReference type="InterPro" id="IPR002931">
    <property type="entry name" value="Transglutaminase-like"/>
</dbReference>
<feature type="signal peptide" evidence="1">
    <location>
        <begin position="1"/>
        <end position="28"/>
    </location>
</feature>
<organism evidence="4 5">
    <name type="scientific">Hymenobacter bucti</name>
    <dbReference type="NCBI Taxonomy" id="1844114"/>
    <lineage>
        <taxon>Bacteria</taxon>
        <taxon>Pseudomonadati</taxon>
        <taxon>Bacteroidota</taxon>
        <taxon>Cytophagia</taxon>
        <taxon>Cytophagales</taxon>
        <taxon>Hymenobacteraceae</taxon>
        <taxon>Hymenobacter</taxon>
    </lineage>
</organism>
<evidence type="ECO:0000259" key="3">
    <source>
        <dbReference type="Pfam" id="PF12969"/>
    </source>
</evidence>
<feature type="chain" id="PRO_5046361735" evidence="1">
    <location>
        <begin position="29"/>
        <end position="693"/>
    </location>
</feature>
<accession>A0ABW4QQZ0</accession>
<dbReference type="Pfam" id="PF12969">
    <property type="entry name" value="DUF3857"/>
    <property type="match status" value="1"/>
</dbReference>
<feature type="domain" description="DUF3857" evidence="3">
    <location>
        <begin position="86"/>
        <end position="213"/>
    </location>
</feature>
<sequence>MLFRFLGWSWRAARLGLLAAALPSVAVAQTSVSAKPAPLPLKFGQPDLADFEAKNFVADSGAAAVVLCDYGNSQFSSTAGNLVITTERTTRIKILKKAGYEYATVEVPLYHRDERAEKLGHLQGFTYLRGADGTITKTKLEASNTFEEKRTKNLLVRKFTLPNVQEGAVIEYSYLVTSTFFDNYQDWTFQHDIPTRWSEYRTSIPQVYHYKILFQGYLPLTTNEASVGSVNLLLTNRLSEGAGAGAGMAVGTTGLQMSTEQHRWVVRNAPAFREEPYSTTPNDYLARLTFELAGTQMPNEKYRDLTDSWTKKNKVLLESEQFGKAFTSSKFLTSEVQPLLAKYPDPAARAAAVRDLVVKAVKYDGTNTYWATGPLKRSYELHRGTAADVNLLLIAALREAGLPVEPVLLSTRRHGAVSKEFPLLEQFNYVVALVTLPDQKELLLDATEPLLPAGILPTRCLNQSGHTVPASGEGRWVSLVPSQRHTHYQEVALALDAQGNLSGQVREEHGGYAGLEVREKLQQLGEKKYVTELAARHPGWEVASYVFAKQNTVEQSLGLSYEWRQPAATSSTAAELYLSPLSYFTEQRNPFQHEDRNYPVDLGMMQQDIVRVTLTLPPGYVAELPKSVSLALPNDGGRYVYSATSSAPGTVQLMSRLTFDKPVYGAVEYGALRELYRLLLAKQAEALVIKKAG</sequence>
<keyword evidence="5" id="KW-1185">Reference proteome</keyword>
<comment type="caution">
    <text evidence="4">The sequence shown here is derived from an EMBL/GenBank/DDBJ whole genome shotgun (WGS) entry which is preliminary data.</text>
</comment>
<dbReference type="InterPro" id="IPR024618">
    <property type="entry name" value="DUF3857"/>
</dbReference>
<name>A0ABW4QQZ0_9BACT</name>
<gene>
    <name evidence="4" type="ORF">ACFSDX_05710</name>
</gene>
<evidence type="ECO:0000313" key="5">
    <source>
        <dbReference type="Proteomes" id="UP001597197"/>
    </source>
</evidence>
<dbReference type="Proteomes" id="UP001597197">
    <property type="component" value="Unassembled WGS sequence"/>
</dbReference>
<feature type="domain" description="Transglutaminase-like" evidence="2">
    <location>
        <begin position="339"/>
        <end position="412"/>
    </location>
</feature>
<protein>
    <submittedName>
        <fullName evidence="4">DUF3857 domain-containing protein</fullName>
    </submittedName>
</protein>
<dbReference type="EMBL" id="JBHUFD010000001">
    <property type="protein sequence ID" value="MFD1871911.1"/>
    <property type="molecule type" value="Genomic_DNA"/>
</dbReference>
<dbReference type="Pfam" id="PF01841">
    <property type="entry name" value="Transglut_core"/>
    <property type="match status" value="1"/>
</dbReference>
<dbReference type="RefSeq" id="WP_382312241.1">
    <property type="nucleotide sequence ID" value="NZ_JBHUFD010000001.1"/>
</dbReference>
<dbReference type="Gene3D" id="2.60.120.1130">
    <property type="match status" value="1"/>
</dbReference>
<evidence type="ECO:0000313" key="4">
    <source>
        <dbReference type="EMBL" id="MFD1871911.1"/>
    </source>
</evidence>
<dbReference type="Gene3D" id="2.60.40.3140">
    <property type="match status" value="1"/>
</dbReference>
<proteinExistence type="predicted"/>
<keyword evidence="1" id="KW-0732">Signal</keyword>
<evidence type="ECO:0000256" key="1">
    <source>
        <dbReference type="SAM" id="SignalP"/>
    </source>
</evidence>